<dbReference type="SUPFAM" id="SSF47364">
    <property type="entry name" value="Domain of the SRP/SRP receptor G-proteins"/>
    <property type="match status" value="1"/>
</dbReference>
<dbReference type="InterPro" id="IPR027417">
    <property type="entry name" value="P-loop_NTPase"/>
</dbReference>
<evidence type="ECO:0000256" key="1">
    <source>
        <dbReference type="ARBA" id="ARBA00004496"/>
    </source>
</evidence>
<comment type="subcellular location">
    <subcellularLocation>
        <location evidence="1">Cytoplasm</location>
    </subcellularLocation>
</comment>
<dbReference type="Gene3D" id="1.20.120.140">
    <property type="entry name" value="Signal recognition particle SRP54, nucleotide-binding domain"/>
    <property type="match status" value="1"/>
</dbReference>
<dbReference type="FunCoup" id="A0A2V0P7B7">
    <property type="interactions" value="624"/>
</dbReference>
<proteinExistence type="inferred from homology"/>
<evidence type="ECO:0000256" key="10">
    <source>
        <dbReference type="ARBA" id="ARBA00035672"/>
    </source>
</evidence>
<evidence type="ECO:0000256" key="4">
    <source>
        <dbReference type="ARBA" id="ARBA00022741"/>
    </source>
</evidence>
<comment type="catalytic activity">
    <reaction evidence="11">
        <text>GTP + H2O = GDP + phosphate + H(+)</text>
        <dbReference type="Rhea" id="RHEA:19669"/>
        <dbReference type="ChEBI" id="CHEBI:15377"/>
        <dbReference type="ChEBI" id="CHEBI:15378"/>
        <dbReference type="ChEBI" id="CHEBI:37565"/>
        <dbReference type="ChEBI" id="CHEBI:43474"/>
        <dbReference type="ChEBI" id="CHEBI:58189"/>
        <dbReference type="EC" id="3.6.5.4"/>
    </reaction>
    <physiologicalReaction direction="left-to-right" evidence="11">
        <dbReference type="Rhea" id="RHEA:19670"/>
    </physiologicalReaction>
</comment>
<evidence type="ECO:0000256" key="5">
    <source>
        <dbReference type="ARBA" id="ARBA00022801"/>
    </source>
</evidence>
<dbReference type="Pfam" id="PF02978">
    <property type="entry name" value="SRP_SPB"/>
    <property type="match status" value="1"/>
</dbReference>
<keyword evidence="4" id="KW-0547">Nucleotide-binding</keyword>
<comment type="caution">
    <text evidence="14">The sequence shown here is derived from an EMBL/GenBank/DDBJ whole genome shotgun (WGS) entry which is preliminary data.</text>
</comment>
<dbReference type="InterPro" id="IPR004780">
    <property type="entry name" value="SRP"/>
</dbReference>
<evidence type="ECO:0000256" key="9">
    <source>
        <dbReference type="ARBA" id="ARBA00023274"/>
    </source>
</evidence>
<dbReference type="SUPFAM" id="SSF52540">
    <property type="entry name" value="P-loop containing nucleoside triphosphate hydrolases"/>
    <property type="match status" value="1"/>
</dbReference>
<dbReference type="PANTHER" id="PTHR11564">
    <property type="entry name" value="SIGNAL RECOGNITION PARTICLE 54K PROTEIN SRP54"/>
    <property type="match status" value="1"/>
</dbReference>
<feature type="region of interest" description="Disordered" evidence="12">
    <location>
        <begin position="537"/>
        <end position="582"/>
    </location>
</feature>
<dbReference type="InterPro" id="IPR003593">
    <property type="entry name" value="AAA+_ATPase"/>
</dbReference>
<keyword evidence="8" id="KW-0733">Signal recognition particle</keyword>
<evidence type="ECO:0000256" key="11">
    <source>
        <dbReference type="ARBA" id="ARBA00048157"/>
    </source>
</evidence>
<dbReference type="GO" id="GO:0008312">
    <property type="term" value="F:7S RNA binding"/>
    <property type="evidence" value="ECO:0007669"/>
    <property type="project" value="InterPro"/>
</dbReference>
<dbReference type="AlphaFoldDB" id="A0A2V0P7B7"/>
<dbReference type="GO" id="GO:0006614">
    <property type="term" value="P:SRP-dependent cotranslational protein targeting to membrane"/>
    <property type="evidence" value="ECO:0007669"/>
    <property type="project" value="InterPro"/>
</dbReference>
<dbReference type="SMART" id="SM00963">
    <property type="entry name" value="SRP54_N"/>
    <property type="match status" value="1"/>
</dbReference>
<dbReference type="Pfam" id="PF00448">
    <property type="entry name" value="SRP54"/>
    <property type="match status" value="1"/>
</dbReference>
<keyword evidence="3" id="KW-0963">Cytoplasm</keyword>
<dbReference type="STRING" id="307507.A0A2V0P7B7"/>
<keyword evidence="7" id="KW-0342">GTP-binding</keyword>
<evidence type="ECO:0000256" key="7">
    <source>
        <dbReference type="ARBA" id="ARBA00023134"/>
    </source>
</evidence>
<evidence type="ECO:0000256" key="3">
    <source>
        <dbReference type="ARBA" id="ARBA00022490"/>
    </source>
</evidence>
<gene>
    <name evidence="14" type="ORF">Rsub_08194</name>
</gene>
<dbReference type="Pfam" id="PF02881">
    <property type="entry name" value="SRP54_N"/>
    <property type="match status" value="1"/>
</dbReference>
<sequence length="582" mass="61764">MLGRLGSQPRAAGCGAACGRAAAGLPRAAAARPLPVCAALPGSSRAARAAAASGGRRSQQLPRPIGVAPIPQPHGISQPPRRGGSLVAPAMFDGLTASLSKAFKGLSADGRLSAENMKEPLRDVRRALLEADVSLPVVRRFIQKVEAKALGVEVLDGVTPQVAFVKVVSDELVELMGAAGSKDLEPAAGGEGSPQVVLLAGLQGVGKTTAAGKLAMFLTKRRKKVLLVATDVYRPAAIDQLVKLGSKIDVPVYEEGTDASPVDIAARGVAKAVAEGYDAVIVDTAGRLQVDEAMMAELRAIKAAITPSDTLLVVDAMTGQEAAGLVKTFNEQVDLTGAILTKLDGDSRGGAALSVREVSGAPIKFVGTGETMEALEPFYPERMANRILGMGDVLTLYEKAAEAIKEDEVEAFQKRLASARFDFNDFMQQFERISNMGGLKVLKLMPGFSSVSEKQLYEVEKKFKMYSALIGSMTQEERENPELLIKSPSRRRRVAEGAGRKETDVSQLCTEFAAMRVQMQTMSKMMKMGVPGQSDEALMKDLVKSQAPPLPPGKARRRKDKATLAAGRQQPLDKSKGFGAQR</sequence>
<accession>A0A2V0P7B7</accession>
<evidence type="ECO:0000256" key="8">
    <source>
        <dbReference type="ARBA" id="ARBA00023135"/>
    </source>
</evidence>
<dbReference type="InterPro" id="IPR042101">
    <property type="entry name" value="SRP54_N_sf"/>
</dbReference>
<dbReference type="InParanoid" id="A0A2V0P7B7"/>
<comment type="similarity">
    <text evidence="2">Belongs to the GTP-binding SRP family. SRP54 subfamily.</text>
</comment>
<dbReference type="NCBIfam" id="TIGR00959">
    <property type="entry name" value="ffh"/>
    <property type="match status" value="1"/>
</dbReference>
<dbReference type="HAMAP" id="MF_00306">
    <property type="entry name" value="SRP54"/>
    <property type="match status" value="1"/>
</dbReference>
<reference evidence="14 15" key="1">
    <citation type="journal article" date="2018" name="Sci. Rep.">
        <title>Raphidocelis subcapitata (=Pseudokirchneriella subcapitata) provides an insight into genome evolution and environmental adaptations in the Sphaeropleales.</title>
        <authorList>
            <person name="Suzuki S."/>
            <person name="Yamaguchi H."/>
            <person name="Nakajima N."/>
            <person name="Kawachi M."/>
        </authorList>
    </citation>
    <scope>NUCLEOTIDE SEQUENCE [LARGE SCALE GENOMIC DNA]</scope>
    <source>
        <strain evidence="14 15">NIES-35</strain>
    </source>
</reference>
<dbReference type="InterPro" id="IPR000897">
    <property type="entry name" value="SRP54_GTPase_dom"/>
</dbReference>
<evidence type="ECO:0000256" key="12">
    <source>
        <dbReference type="SAM" id="MobiDB-lite"/>
    </source>
</evidence>
<evidence type="ECO:0000259" key="13">
    <source>
        <dbReference type="PROSITE" id="PS00300"/>
    </source>
</evidence>
<dbReference type="SMART" id="SM00382">
    <property type="entry name" value="AAA"/>
    <property type="match status" value="1"/>
</dbReference>
<dbReference type="PANTHER" id="PTHR11564:SF5">
    <property type="entry name" value="SIGNAL RECOGNITION PARTICLE SUBUNIT SRP54"/>
    <property type="match status" value="1"/>
</dbReference>
<keyword evidence="15" id="KW-1185">Reference proteome</keyword>
<dbReference type="EMBL" id="BDRX01000070">
    <property type="protein sequence ID" value="GBF95758.1"/>
    <property type="molecule type" value="Genomic_DNA"/>
</dbReference>
<dbReference type="InterPro" id="IPR036225">
    <property type="entry name" value="SRP/SRP_N"/>
</dbReference>
<dbReference type="Gene3D" id="3.40.50.300">
    <property type="entry name" value="P-loop containing nucleotide triphosphate hydrolases"/>
    <property type="match status" value="1"/>
</dbReference>
<dbReference type="GO" id="GO:0005525">
    <property type="term" value="F:GTP binding"/>
    <property type="evidence" value="ECO:0007669"/>
    <property type="project" value="UniProtKB-KW"/>
</dbReference>
<dbReference type="EC" id="3.6.5.4" evidence="10"/>
<feature type="compositionally biased region" description="Low complexity" evidence="12">
    <location>
        <begin position="48"/>
        <end position="58"/>
    </location>
</feature>
<evidence type="ECO:0000256" key="2">
    <source>
        <dbReference type="ARBA" id="ARBA00005450"/>
    </source>
</evidence>
<dbReference type="SUPFAM" id="SSF47446">
    <property type="entry name" value="Signal peptide-binding domain"/>
    <property type="match status" value="1"/>
</dbReference>
<name>A0A2V0P7B7_9CHLO</name>
<keyword evidence="6" id="KW-0694">RNA-binding</keyword>
<evidence type="ECO:0000313" key="15">
    <source>
        <dbReference type="Proteomes" id="UP000247498"/>
    </source>
</evidence>
<feature type="region of interest" description="Disordered" evidence="12">
    <location>
        <begin position="48"/>
        <end position="82"/>
    </location>
</feature>
<dbReference type="GO" id="GO:0003924">
    <property type="term" value="F:GTPase activity"/>
    <property type="evidence" value="ECO:0007669"/>
    <property type="project" value="InterPro"/>
</dbReference>
<evidence type="ECO:0000313" key="14">
    <source>
        <dbReference type="EMBL" id="GBF95758.1"/>
    </source>
</evidence>
<dbReference type="PROSITE" id="PS00300">
    <property type="entry name" value="SRP54"/>
    <property type="match status" value="1"/>
</dbReference>
<keyword evidence="9" id="KW-0687">Ribonucleoprotein</keyword>
<dbReference type="OrthoDB" id="1727884at2759"/>
<feature type="domain" description="SRP54-type proteins GTP-binding" evidence="13">
    <location>
        <begin position="362"/>
        <end position="375"/>
    </location>
</feature>
<dbReference type="InterPro" id="IPR013822">
    <property type="entry name" value="Signal_recog_particl_SRP54_hlx"/>
</dbReference>
<keyword evidence="5" id="KW-0378">Hydrolase</keyword>
<dbReference type="Proteomes" id="UP000247498">
    <property type="component" value="Unassembled WGS sequence"/>
</dbReference>
<dbReference type="InterPro" id="IPR036891">
    <property type="entry name" value="Signal_recog_part_SRP54_M_sf"/>
</dbReference>
<dbReference type="InterPro" id="IPR004125">
    <property type="entry name" value="Signal_recog_particle_SRP54_M"/>
</dbReference>
<organism evidence="14 15">
    <name type="scientific">Raphidocelis subcapitata</name>
    <dbReference type="NCBI Taxonomy" id="307507"/>
    <lineage>
        <taxon>Eukaryota</taxon>
        <taxon>Viridiplantae</taxon>
        <taxon>Chlorophyta</taxon>
        <taxon>core chlorophytes</taxon>
        <taxon>Chlorophyceae</taxon>
        <taxon>CS clade</taxon>
        <taxon>Sphaeropleales</taxon>
        <taxon>Selenastraceae</taxon>
        <taxon>Raphidocelis</taxon>
    </lineage>
</organism>
<protein>
    <recommendedName>
        <fullName evidence="10">signal-recognition-particle GTPase</fullName>
        <ecNumber evidence="10">3.6.5.4</ecNumber>
    </recommendedName>
</protein>
<dbReference type="GO" id="GO:0005786">
    <property type="term" value="C:signal recognition particle, endoplasmic reticulum targeting"/>
    <property type="evidence" value="ECO:0007669"/>
    <property type="project" value="UniProtKB-KW"/>
</dbReference>
<evidence type="ECO:0000256" key="6">
    <source>
        <dbReference type="ARBA" id="ARBA00022884"/>
    </source>
</evidence>
<dbReference type="FunFam" id="3.40.50.300:FF:000022">
    <property type="entry name" value="Signal recognition particle 54 kDa subunit"/>
    <property type="match status" value="1"/>
</dbReference>
<dbReference type="InterPro" id="IPR022941">
    <property type="entry name" value="SRP54"/>
</dbReference>
<dbReference type="Gene3D" id="1.10.260.30">
    <property type="entry name" value="Signal recognition particle, SRP54 subunit, M-domain"/>
    <property type="match status" value="1"/>
</dbReference>
<dbReference type="CDD" id="cd18539">
    <property type="entry name" value="SRP_G"/>
    <property type="match status" value="1"/>
</dbReference>
<dbReference type="SMART" id="SM00962">
    <property type="entry name" value="SRP54"/>
    <property type="match status" value="1"/>
</dbReference>